<keyword evidence="5" id="KW-0969">Cilium</keyword>
<dbReference type="GO" id="GO:0005929">
    <property type="term" value="C:cilium"/>
    <property type="evidence" value="ECO:0000318"/>
    <property type="project" value="GO_Central"/>
</dbReference>
<keyword evidence="3" id="KW-0970">Cilium biogenesis/degradation</keyword>
<evidence type="ECO:0000313" key="10">
    <source>
        <dbReference type="Proteomes" id="UP000005238"/>
    </source>
</evidence>
<keyword evidence="10" id="KW-1185">Reference proteome</keyword>
<evidence type="ECO:0000256" key="4">
    <source>
        <dbReference type="ARBA" id="ARBA00023054"/>
    </source>
</evidence>
<proteinExistence type="inferred from homology"/>
<dbReference type="GO" id="GO:0060271">
    <property type="term" value="P:cilium assembly"/>
    <property type="evidence" value="ECO:0000318"/>
    <property type="project" value="GO_Central"/>
</dbReference>
<feature type="compositionally biased region" description="Acidic residues" evidence="8">
    <location>
        <begin position="686"/>
        <end position="696"/>
    </location>
</feature>
<reference evidence="10" key="1">
    <citation type="journal article" date="2006" name="Science">
        <title>Phytophthora genome sequences uncover evolutionary origins and mechanisms of pathogenesis.</title>
        <authorList>
            <person name="Tyler B.M."/>
            <person name="Tripathy S."/>
            <person name="Zhang X."/>
            <person name="Dehal P."/>
            <person name="Jiang R.H."/>
            <person name="Aerts A."/>
            <person name="Arredondo F.D."/>
            <person name="Baxter L."/>
            <person name="Bensasson D."/>
            <person name="Beynon J.L."/>
            <person name="Chapman J."/>
            <person name="Damasceno C.M."/>
            <person name="Dorrance A.E."/>
            <person name="Dou D."/>
            <person name="Dickerman A.W."/>
            <person name="Dubchak I.L."/>
            <person name="Garbelotto M."/>
            <person name="Gijzen M."/>
            <person name="Gordon S.G."/>
            <person name="Govers F."/>
            <person name="Grunwald N.J."/>
            <person name="Huang W."/>
            <person name="Ivors K.L."/>
            <person name="Jones R.W."/>
            <person name="Kamoun S."/>
            <person name="Krampis K."/>
            <person name="Lamour K.H."/>
            <person name="Lee M.K."/>
            <person name="McDonald W.H."/>
            <person name="Medina M."/>
            <person name="Meijer H.J."/>
            <person name="Nordberg E.K."/>
            <person name="Maclean D.J."/>
            <person name="Ospina-Giraldo M.D."/>
            <person name="Morris P.F."/>
            <person name="Phuntumart V."/>
            <person name="Putnam N.H."/>
            <person name="Rash S."/>
            <person name="Rose J.K."/>
            <person name="Sakihama Y."/>
            <person name="Salamov A.A."/>
            <person name="Savidor A."/>
            <person name="Scheuring C.F."/>
            <person name="Smith B.M."/>
            <person name="Sobral B.W."/>
            <person name="Terry A."/>
            <person name="Torto-Alalibo T.A."/>
            <person name="Win J."/>
            <person name="Xu Z."/>
            <person name="Zhang H."/>
            <person name="Grigoriev I.V."/>
            <person name="Rokhsar D.S."/>
            <person name="Boore J.L."/>
        </authorList>
    </citation>
    <scope>NUCLEOTIDE SEQUENCE [LARGE SCALE GENOMIC DNA]</scope>
    <source>
        <strain evidence="10">Pr102</strain>
    </source>
</reference>
<dbReference type="InParanoid" id="H3H271"/>
<dbReference type="VEuPathDB" id="FungiDB:KRP23_13436"/>
<keyword evidence="4 7" id="KW-0175">Coiled coil</keyword>
<dbReference type="PANTHER" id="PTHR21547">
    <property type="entry name" value="CLUSTERIN ASSOCIATED PROTEIN 1"/>
    <property type="match status" value="1"/>
</dbReference>
<dbReference type="HOGENOM" id="CLU_364688_0_0_1"/>
<dbReference type="FunFam" id="3.40.50.1100:FF:000207">
    <property type="entry name" value="Uncharacterized protein"/>
    <property type="match status" value="1"/>
</dbReference>
<evidence type="ECO:0000313" key="9">
    <source>
        <dbReference type="EnsemblProtists" id="Phyra84436"/>
    </source>
</evidence>
<dbReference type="VEuPathDB" id="FungiDB:KRP23_13435"/>
<evidence type="ECO:0000256" key="6">
    <source>
        <dbReference type="ARBA" id="ARBA00023273"/>
    </source>
</evidence>
<accession>H3H271</accession>
<dbReference type="EMBL" id="DS566110">
    <property type="status" value="NOT_ANNOTATED_CDS"/>
    <property type="molecule type" value="Genomic_DNA"/>
</dbReference>
<dbReference type="STRING" id="164328.H3H271"/>
<protein>
    <recommendedName>
        <fullName evidence="11">Tryptophan synthase beta chain-like PALP domain-containing protein</fullName>
    </recommendedName>
</protein>
<dbReference type="AlphaFoldDB" id="H3H271"/>
<feature type="coiled-coil region" evidence="7">
    <location>
        <begin position="496"/>
        <end position="576"/>
    </location>
</feature>
<dbReference type="GO" id="GO:0030992">
    <property type="term" value="C:intraciliary transport particle B"/>
    <property type="evidence" value="ECO:0000318"/>
    <property type="project" value="GO_Central"/>
</dbReference>
<feature type="compositionally biased region" description="Acidic residues" evidence="8">
    <location>
        <begin position="726"/>
        <end position="735"/>
    </location>
</feature>
<comment type="subcellular location">
    <subcellularLocation>
        <location evidence="1">Cell projection</location>
        <location evidence="1">Cilium</location>
    </subcellularLocation>
</comment>
<dbReference type="SUPFAM" id="SSF53686">
    <property type="entry name" value="Tryptophan synthase beta subunit-like PLP-dependent enzymes"/>
    <property type="match status" value="1"/>
</dbReference>
<dbReference type="PANTHER" id="PTHR21547:SF0">
    <property type="entry name" value="CLUSTERIN-ASSOCIATED PROTEIN 1"/>
    <property type="match status" value="1"/>
</dbReference>
<evidence type="ECO:0000256" key="7">
    <source>
        <dbReference type="SAM" id="Coils"/>
    </source>
</evidence>
<evidence type="ECO:0000256" key="3">
    <source>
        <dbReference type="ARBA" id="ARBA00022794"/>
    </source>
</evidence>
<keyword evidence="6" id="KW-0966">Cell projection</keyword>
<evidence type="ECO:0000256" key="2">
    <source>
        <dbReference type="ARBA" id="ARBA00008340"/>
    </source>
</evidence>
<organism evidence="9 10">
    <name type="scientific">Phytophthora ramorum</name>
    <name type="common">Sudden oak death agent</name>
    <dbReference type="NCBI Taxonomy" id="164328"/>
    <lineage>
        <taxon>Eukaryota</taxon>
        <taxon>Sar</taxon>
        <taxon>Stramenopiles</taxon>
        <taxon>Oomycota</taxon>
        <taxon>Peronosporomycetes</taxon>
        <taxon>Peronosporales</taxon>
        <taxon>Peronosporaceae</taxon>
        <taxon>Phytophthora</taxon>
    </lineage>
</organism>
<dbReference type="Pfam" id="PF10234">
    <property type="entry name" value="Cluap1"/>
    <property type="match status" value="1"/>
</dbReference>
<dbReference type="eggNOG" id="KOG3647">
    <property type="taxonomic scope" value="Eukaryota"/>
</dbReference>
<dbReference type="VEuPathDB" id="FungiDB:KRP22_1106"/>
<sequence length="763" mass="85225">MYWFVRQRDEFFSDAHLLSFGGSQSNAMLALAQLADARQVPFTYFSRELCLREEQEEGNLALAMSLGMKHVQLHPDAYHELVRTRDFAAFLDGELRLPPGTRSLYVPQGAAFPEAQDGVKLLAEEINEYVETQDKRFSVVLPCGTGTTALYLAQHLHPEIKLYAVPCVGDAAYLQLQFRQLIDEDPTLQLQTALLPQVLTPERKSHFGRLWWPLHDMYHEVLQETEVDFDLVYGAFAWHTLFADDEVLDEVLDRGRLGVASRLGGEVREEDSTGSERELMYIHTGGTSGNATMLASLSEHASTMSFRELRNLTEMMRALGYPRPISMENFRTPNFELVSDLLYWMVKKYDPSSSVTEEIDTEDDRVEFLTQVATEVLAKARIRLNPKRLYAADGFAVKELIKLARVLYEASRIDLATQQEPDDDDDEVSVKSLLGSRVKDPKATRQLASDITQSGAKLYDLLETELDVRDARQQAIRFLDALSTNNENSSEQKFLERSIQEILVNLQENVELTERQVVELDAEEKALAAKIKKAQTDLERSEKRLKSLQHVRPAFMDEYEKLEKELERQYAIYCERFRNLDYLQRELDLHNSREMKKLAENDRSLKKLQKKFRDDELAILRGEQEDQIENSMLDAMEANNNNRHSGKARQASIPGSNQKGRAAVSKKKAGSDEDSSDISGSGSGSSDDDDSSDESAPDGVAPSAGGKGAAADGSDSDQVSLADSGELIDNDDDSGSDAGSGSGSGSGSGASGSETNSDSDQDF</sequence>
<name>H3H271_PHYRM</name>
<dbReference type="Gene3D" id="3.40.50.1100">
    <property type="match status" value="1"/>
</dbReference>
<feature type="compositionally biased region" description="Gly residues" evidence="8">
    <location>
        <begin position="738"/>
        <end position="750"/>
    </location>
</feature>
<comment type="similarity">
    <text evidence="2">Belongs to the CLUAP1 family.</text>
</comment>
<evidence type="ECO:0000256" key="8">
    <source>
        <dbReference type="SAM" id="MobiDB-lite"/>
    </source>
</evidence>
<dbReference type="InterPro" id="IPR019366">
    <property type="entry name" value="Clusterin-associated_protein-1"/>
</dbReference>
<feature type="region of interest" description="Disordered" evidence="8">
    <location>
        <begin position="639"/>
        <end position="763"/>
    </location>
</feature>
<dbReference type="InterPro" id="IPR036052">
    <property type="entry name" value="TrpB-like_PALP_sf"/>
</dbReference>
<dbReference type="Proteomes" id="UP000005238">
    <property type="component" value="Unassembled WGS sequence"/>
</dbReference>
<reference evidence="9" key="2">
    <citation type="submission" date="2015-06" db="UniProtKB">
        <authorList>
            <consortium name="EnsemblProtists"/>
        </authorList>
    </citation>
    <scope>IDENTIFICATION</scope>
    <source>
        <strain evidence="9">Pr102</strain>
    </source>
</reference>
<evidence type="ECO:0008006" key="11">
    <source>
        <dbReference type="Google" id="ProtNLM"/>
    </source>
</evidence>
<dbReference type="EnsemblProtists" id="Phyra84436">
    <property type="protein sequence ID" value="Phyra84436"/>
    <property type="gene ID" value="Phyra84436"/>
</dbReference>
<evidence type="ECO:0000256" key="5">
    <source>
        <dbReference type="ARBA" id="ARBA00023069"/>
    </source>
</evidence>
<feature type="compositionally biased region" description="Low complexity" evidence="8">
    <location>
        <begin position="699"/>
        <end position="717"/>
    </location>
</feature>
<evidence type="ECO:0000256" key="1">
    <source>
        <dbReference type="ARBA" id="ARBA00004138"/>
    </source>
</evidence>
<dbReference type="GO" id="GO:0005815">
    <property type="term" value="C:microtubule organizing center"/>
    <property type="evidence" value="ECO:0000318"/>
    <property type="project" value="GO_Central"/>
</dbReference>